<dbReference type="AlphaFoldDB" id="A0A365XXW9"/>
<proteinExistence type="predicted"/>
<sequence length="243" mass="27743">MKRIVTLTVAMLYCLCSFAQFSDSTHYLIKYASTGSINHTQDGNSYLLNNNFGFKVSKRKVSLNAGASYIYGKQNTSLTNNDVSAAVDFNLYTDTAKIYYWGLANYDRSYSLKINSRFQGGLGIGYDLIRLPNAVLNVTDGLLFENSNLFLHDTIQDIYSTVRNSFRLQYKWTIRNIVVLEGGNYFQQSLTHGDDYIIRCVNSMSVKLRSWLSVTASLTYNKLNRTERENLLVNYGVTLEKFF</sequence>
<gene>
    <name evidence="2" type="ORF">DF182_28610</name>
</gene>
<dbReference type="InterPro" id="IPR007433">
    <property type="entry name" value="DUF481"/>
</dbReference>
<evidence type="ECO:0000256" key="1">
    <source>
        <dbReference type="SAM" id="SignalP"/>
    </source>
</evidence>
<dbReference type="EMBL" id="QFFJ01000002">
    <property type="protein sequence ID" value="RBL90425.1"/>
    <property type="molecule type" value="Genomic_DNA"/>
</dbReference>
<dbReference type="RefSeq" id="WP_113619174.1">
    <property type="nucleotide sequence ID" value="NZ_QFFJ01000002.1"/>
</dbReference>
<evidence type="ECO:0008006" key="4">
    <source>
        <dbReference type="Google" id="ProtNLM"/>
    </source>
</evidence>
<comment type="caution">
    <text evidence="2">The sequence shown here is derived from an EMBL/GenBank/DDBJ whole genome shotgun (WGS) entry which is preliminary data.</text>
</comment>
<organism evidence="2 3">
    <name type="scientific">Chitinophaga flava</name>
    <dbReference type="NCBI Taxonomy" id="2259036"/>
    <lineage>
        <taxon>Bacteria</taxon>
        <taxon>Pseudomonadati</taxon>
        <taxon>Bacteroidota</taxon>
        <taxon>Chitinophagia</taxon>
        <taxon>Chitinophagales</taxon>
        <taxon>Chitinophagaceae</taxon>
        <taxon>Chitinophaga</taxon>
    </lineage>
</organism>
<dbReference type="Proteomes" id="UP000253410">
    <property type="component" value="Unassembled WGS sequence"/>
</dbReference>
<reference evidence="2 3" key="1">
    <citation type="submission" date="2018-05" db="EMBL/GenBank/DDBJ databases">
        <title>Chitinophaga sp. K3CV102501T nov., isolated from isolated from a monsoon evergreen broad-leaved forest soil.</title>
        <authorList>
            <person name="Lv Y."/>
        </authorList>
    </citation>
    <scope>NUCLEOTIDE SEQUENCE [LARGE SCALE GENOMIC DNA]</scope>
    <source>
        <strain evidence="2 3">GDMCC 1.1325</strain>
    </source>
</reference>
<feature type="signal peptide" evidence="1">
    <location>
        <begin position="1"/>
        <end position="19"/>
    </location>
</feature>
<evidence type="ECO:0000313" key="2">
    <source>
        <dbReference type="EMBL" id="RBL90425.1"/>
    </source>
</evidence>
<dbReference type="Pfam" id="PF04338">
    <property type="entry name" value="DUF481"/>
    <property type="match status" value="1"/>
</dbReference>
<accession>A0A365XXW9</accession>
<keyword evidence="1" id="KW-0732">Signal</keyword>
<name>A0A365XXW9_9BACT</name>
<protein>
    <recommendedName>
        <fullName evidence="4">DUF481 domain-containing protein</fullName>
    </recommendedName>
</protein>
<evidence type="ECO:0000313" key="3">
    <source>
        <dbReference type="Proteomes" id="UP000253410"/>
    </source>
</evidence>
<dbReference type="OrthoDB" id="789864at2"/>
<keyword evidence="3" id="KW-1185">Reference proteome</keyword>
<feature type="chain" id="PRO_5016860679" description="DUF481 domain-containing protein" evidence="1">
    <location>
        <begin position="20"/>
        <end position="243"/>
    </location>
</feature>